<keyword evidence="3" id="KW-1185">Reference proteome</keyword>
<comment type="caution">
    <text evidence="2">The sequence shown here is derived from an EMBL/GenBank/DDBJ whole genome shotgun (WGS) entry which is preliminary data.</text>
</comment>
<feature type="region of interest" description="Disordered" evidence="1">
    <location>
        <begin position="15"/>
        <end position="77"/>
    </location>
</feature>
<protein>
    <submittedName>
        <fullName evidence="2">Uncharacterized protein</fullName>
    </submittedName>
</protein>
<feature type="compositionally biased region" description="Pro residues" evidence="1">
    <location>
        <begin position="38"/>
        <end position="47"/>
    </location>
</feature>
<organism evidence="2 3">
    <name type="scientific">Haematococcus lacustris</name>
    <name type="common">Green alga</name>
    <name type="synonym">Haematococcus pluvialis</name>
    <dbReference type="NCBI Taxonomy" id="44745"/>
    <lineage>
        <taxon>Eukaryota</taxon>
        <taxon>Viridiplantae</taxon>
        <taxon>Chlorophyta</taxon>
        <taxon>core chlorophytes</taxon>
        <taxon>Chlorophyceae</taxon>
        <taxon>CS clade</taxon>
        <taxon>Chlamydomonadales</taxon>
        <taxon>Haematococcaceae</taxon>
        <taxon>Haematococcus</taxon>
    </lineage>
</organism>
<dbReference type="Proteomes" id="UP000485058">
    <property type="component" value="Unassembled WGS sequence"/>
</dbReference>
<dbReference type="EMBL" id="BLLF01000091">
    <property type="protein sequence ID" value="GFH07379.1"/>
    <property type="molecule type" value="Genomic_DNA"/>
</dbReference>
<dbReference type="AlphaFoldDB" id="A0A699YMS4"/>
<feature type="compositionally biased region" description="Low complexity" evidence="1">
    <location>
        <begin position="329"/>
        <end position="350"/>
    </location>
</feature>
<feature type="compositionally biased region" description="Low complexity" evidence="1">
    <location>
        <begin position="359"/>
        <end position="375"/>
    </location>
</feature>
<sequence>MLALSSLCLHSLMTRRSLPTSPPRPTSAPSSPSTNSNPPLPPPASPHPPRKSTSCCVSSVTSPLKPTHPRATSCPTFLLTNPRSQSLMEDQLAALEQMLAKGAAAGEGCLPEPSPRAVQLPGLPTVPEGSDASLSTSSQGPGQLTSEPSTTTQWHAVKVWLHPACMLWLHARAMLAPVRLASAPACMTTTPGCCHIATSAPRCLAAQQEAEPAAPLATHLSAPKPVPYRNTAARAECILCRALPCLLCTSCLLHLPAPIPHYTAHHAAACCPPTSICALLDHFTALLARPSSFSHAQPQCKLTPARYPAALPLRPQARKARSQQLCNPATLPLAPSLSSKPSTSSRLTQSPTPSADPQAATTSSAAGLAPALAGAGERQDNSSLTGQHGAMQEETHGEQLGSGVEQSQGEQQGSGPTACLAAETGQAEEQGSTSIGNTDEVLAGSLNLGLAT</sequence>
<feature type="compositionally biased region" description="Polar residues" evidence="1">
    <location>
        <begin position="427"/>
        <end position="437"/>
    </location>
</feature>
<evidence type="ECO:0000313" key="3">
    <source>
        <dbReference type="Proteomes" id="UP000485058"/>
    </source>
</evidence>
<reference evidence="2 3" key="1">
    <citation type="submission" date="2020-02" db="EMBL/GenBank/DDBJ databases">
        <title>Draft genome sequence of Haematococcus lacustris strain NIES-144.</title>
        <authorList>
            <person name="Morimoto D."/>
            <person name="Nakagawa S."/>
            <person name="Yoshida T."/>
            <person name="Sawayama S."/>
        </authorList>
    </citation>
    <scope>NUCLEOTIDE SEQUENCE [LARGE SCALE GENOMIC DNA]</scope>
    <source>
        <strain evidence="2 3">NIES-144</strain>
    </source>
</reference>
<feature type="compositionally biased region" description="Low complexity" evidence="1">
    <location>
        <begin position="52"/>
        <end position="62"/>
    </location>
</feature>
<feature type="region of interest" description="Disordered" evidence="1">
    <location>
        <begin position="106"/>
        <end position="149"/>
    </location>
</feature>
<evidence type="ECO:0000256" key="1">
    <source>
        <dbReference type="SAM" id="MobiDB-lite"/>
    </source>
</evidence>
<gene>
    <name evidence="2" type="ORF">HaLaN_02168</name>
</gene>
<name>A0A699YMS4_HAELA</name>
<feature type="compositionally biased region" description="Low complexity" evidence="1">
    <location>
        <begin position="27"/>
        <end position="37"/>
    </location>
</feature>
<feature type="compositionally biased region" description="Low complexity" evidence="1">
    <location>
        <begin position="398"/>
        <end position="415"/>
    </location>
</feature>
<proteinExistence type="predicted"/>
<feature type="compositionally biased region" description="Polar residues" evidence="1">
    <location>
        <begin position="132"/>
        <end position="149"/>
    </location>
</feature>
<evidence type="ECO:0000313" key="2">
    <source>
        <dbReference type="EMBL" id="GFH07379.1"/>
    </source>
</evidence>
<feature type="region of interest" description="Disordered" evidence="1">
    <location>
        <begin position="329"/>
        <end position="438"/>
    </location>
</feature>
<accession>A0A699YMS4</accession>